<dbReference type="Gene3D" id="3.50.50.60">
    <property type="entry name" value="FAD/NAD(P)-binding domain"/>
    <property type="match status" value="1"/>
</dbReference>
<dbReference type="InterPro" id="IPR003953">
    <property type="entry name" value="FAD-dep_OxRdtase_2_FAD-bd"/>
</dbReference>
<name>A0A943UZ99_9ACTN</name>
<gene>
    <name evidence="6" type="ORF">KH142_02530</name>
</gene>
<dbReference type="Pfam" id="PF00890">
    <property type="entry name" value="FAD_binding_2"/>
    <property type="match status" value="1"/>
</dbReference>
<evidence type="ECO:0000256" key="2">
    <source>
        <dbReference type="ARBA" id="ARBA00022630"/>
    </source>
</evidence>
<dbReference type="PANTHER" id="PTHR43400:SF7">
    <property type="entry name" value="FAD-DEPENDENT OXIDOREDUCTASE 2 FAD BINDING DOMAIN-CONTAINING PROTEIN"/>
    <property type="match status" value="1"/>
</dbReference>
<dbReference type="InterPro" id="IPR050315">
    <property type="entry name" value="FAD-oxidoreductase_2"/>
</dbReference>
<keyword evidence="2" id="KW-0285">Flavoprotein</keyword>
<dbReference type="PANTHER" id="PTHR43400">
    <property type="entry name" value="FUMARATE REDUCTASE"/>
    <property type="match status" value="1"/>
</dbReference>
<comment type="cofactor">
    <cofactor evidence="1">
        <name>FAD</name>
        <dbReference type="ChEBI" id="CHEBI:57692"/>
    </cofactor>
</comment>
<evidence type="ECO:0000256" key="4">
    <source>
        <dbReference type="ARBA" id="ARBA00023002"/>
    </source>
</evidence>
<evidence type="ECO:0000256" key="1">
    <source>
        <dbReference type="ARBA" id="ARBA00001974"/>
    </source>
</evidence>
<dbReference type="SUPFAM" id="SSF56425">
    <property type="entry name" value="Succinate dehydrogenase/fumarate reductase flavoprotein, catalytic domain"/>
    <property type="match status" value="1"/>
</dbReference>
<comment type="caution">
    <text evidence="6">The sequence shown here is derived from an EMBL/GenBank/DDBJ whole genome shotgun (WGS) entry which is preliminary data.</text>
</comment>
<evidence type="ECO:0000259" key="5">
    <source>
        <dbReference type="Pfam" id="PF00890"/>
    </source>
</evidence>
<evidence type="ECO:0000256" key="3">
    <source>
        <dbReference type="ARBA" id="ARBA00022827"/>
    </source>
</evidence>
<dbReference type="EMBL" id="JAGZSV010000026">
    <property type="protein sequence ID" value="MBS6940356.1"/>
    <property type="molecule type" value="Genomic_DNA"/>
</dbReference>
<reference evidence="6" key="1">
    <citation type="submission" date="2021-02" db="EMBL/GenBank/DDBJ databases">
        <title>Infant gut strain persistence is associated with maternal origin, phylogeny, and functional potential including surface adhesion and iron acquisition.</title>
        <authorList>
            <person name="Lou Y.C."/>
        </authorList>
    </citation>
    <scope>NUCLEOTIDE SEQUENCE</scope>
    <source>
        <strain evidence="6">L2_039_000G1_dasL2_039_000G1_concoct_11</strain>
    </source>
</reference>
<dbReference type="GO" id="GO:0033765">
    <property type="term" value="F:steroid dehydrogenase activity, acting on the CH-CH group of donors"/>
    <property type="evidence" value="ECO:0007669"/>
    <property type="project" value="UniProtKB-ARBA"/>
</dbReference>
<dbReference type="Gene3D" id="3.90.700.10">
    <property type="entry name" value="Succinate dehydrogenase/fumarate reductase flavoprotein, catalytic domain"/>
    <property type="match status" value="1"/>
</dbReference>
<dbReference type="AlphaFoldDB" id="A0A943UZ99"/>
<evidence type="ECO:0000313" key="6">
    <source>
        <dbReference type="EMBL" id="MBS6940356.1"/>
    </source>
</evidence>
<feature type="domain" description="FAD-dependent oxidoreductase 2 FAD-binding" evidence="5">
    <location>
        <begin position="4"/>
        <end position="253"/>
    </location>
</feature>
<sequence length="278" mass="28906">MLDGPKTKEIRAESVVLATGGFGGSRGYLAELVPSVESVNFQYLGNTLNTGDGISMAKAVGAACYEDGWVIPFNVMPAKKLTDANTDFKRLCDMPISGAPIEGGDVKTKLLVDAAGERFVNEAAPAIAQATAMADRDTAPYYVLFDSSNADIRAMLDEAAGSMAIIKEDSIEALAEAANTPALAASFEAYRAAAAAGFDDAFGKPADAFAAYQESGPYYLVSYVPSYVATVGGVKTDTDCRVIDEGGNTIEGLSPLAKSPIVSCTTAASYATARTRAL</sequence>
<dbReference type="InterPro" id="IPR036188">
    <property type="entry name" value="FAD/NAD-bd_sf"/>
</dbReference>
<organism evidence="6 7">
    <name type="scientific">Slackia piriformis</name>
    <dbReference type="NCBI Taxonomy" id="626934"/>
    <lineage>
        <taxon>Bacteria</taxon>
        <taxon>Bacillati</taxon>
        <taxon>Actinomycetota</taxon>
        <taxon>Coriobacteriia</taxon>
        <taxon>Eggerthellales</taxon>
        <taxon>Eggerthellaceae</taxon>
        <taxon>Slackia</taxon>
    </lineage>
</organism>
<accession>A0A943UZ99</accession>
<dbReference type="Proteomes" id="UP000727506">
    <property type="component" value="Unassembled WGS sequence"/>
</dbReference>
<keyword evidence="3" id="KW-0274">FAD</keyword>
<keyword evidence="4" id="KW-0560">Oxidoreductase</keyword>
<dbReference type="SUPFAM" id="SSF51905">
    <property type="entry name" value="FAD/NAD(P)-binding domain"/>
    <property type="match status" value="1"/>
</dbReference>
<evidence type="ECO:0000313" key="7">
    <source>
        <dbReference type="Proteomes" id="UP000727506"/>
    </source>
</evidence>
<proteinExistence type="predicted"/>
<dbReference type="InterPro" id="IPR027477">
    <property type="entry name" value="Succ_DH/fumarate_Rdtase_cat_sf"/>
</dbReference>
<protein>
    <submittedName>
        <fullName evidence="6">FAD-binding protein</fullName>
    </submittedName>
</protein>